<dbReference type="GO" id="GO:0009062">
    <property type="term" value="P:fatty acid catabolic process"/>
    <property type="evidence" value="ECO:0007669"/>
    <property type="project" value="TreeGrafter"/>
</dbReference>
<organism evidence="6 7">
    <name type="scientific">Varunaivibrio sulfuroxidans</name>
    <dbReference type="NCBI Taxonomy" id="1773489"/>
    <lineage>
        <taxon>Bacteria</taxon>
        <taxon>Pseudomonadati</taxon>
        <taxon>Pseudomonadota</taxon>
        <taxon>Alphaproteobacteria</taxon>
        <taxon>Rhodospirillales</taxon>
        <taxon>Magnetovibrionaceae</taxon>
        <taxon>Varunaivibrio</taxon>
    </lineage>
</organism>
<protein>
    <submittedName>
        <fullName evidence="6">Acyl-CoA thioesterase YciA</fullName>
    </submittedName>
</protein>
<proteinExistence type="inferred from homology"/>
<dbReference type="Pfam" id="PF03061">
    <property type="entry name" value="4HBT"/>
    <property type="match status" value="1"/>
</dbReference>
<evidence type="ECO:0000313" key="7">
    <source>
        <dbReference type="Proteomes" id="UP000295304"/>
    </source>
</evidence>
<evidence type="ECO:0000259" key="5">
    <source>
        <dbReference type="PROSITE" id="PS51770"/>
    </source>
</evidence>
<dbReference type="GO" id="GO:0005829">
    <property type="term" value="C:cytosol"/>
    <property type="evidence" value="ECO:0007669"/>
    <property type="project" value="TreeGrafter"/>
</dbReference>
<keyword evidence="7" id="KW-1185">Reference proteome</keyword>
<dbReference type="InterPro" id="IPR006683">
    <property type="entry name" value="Thioestr_dom"/>
</dbReference>
<dbReference type="Proteomes" id="UP000295304">
    <property type="component" value="Unassembled WGS sequence"/>
</dbReference>
<evidence type="ECO:0000256" key="1">
    <source>
        <dbReference type="ARBA" id="ARBA00010458"/>
    </source>
</evidence>
<dbReference type="AlphaFoldDB" id="A0A4R3JET5"/>
<dbReference type="EMBL" id="SLZW01000002">
    <property type="protein sequence ID" value="TCS64317.1"/>
    <property type="molecule type" value="Genomic_DNA"/>
</dbReference>
<evidence type="ECO:0000256" key="2">
    <source>
        <dbReference type="ARBA" id="ARBA00022801"/>
    </source>
</evidence>
<evidence type="ECO:0000256" key="4">
    <source>
        <dbReference type="SAM" id="MobiDB-lite"/>
    </source>
</evidence>
<dbReference type="SUPFAM" id="SSF54637">
    <property type="entry name" value="Thioesterase/thiol ester dehydrase-isomerase"/>
    <property type="match status" value="1"/>
</dbReference>
<dbReference type="Gene3D" id="3.10.129.10">
    <property type="entry name" value="Hotdog Thioesterase"/>
    <property type="match status" value="1"/>
</dbReference>
<name>A0A4R3JET5_9PROT</name>
<dbReference type="PROSITE" id="PS51770">
    <property type="entry name" value="HOTDOG_ACOT"/>
    <property type="match status" value="1"/>
</dbReference>
<dbReference type="InterPro" id="IPR029069">
    <property type="entry name" value="HotDog_dom_sf"/>
</dbReference>
<dbReference type="PANTHER" id="PTHR11049">
    <property type="entry name" value="ACYL COENZYME A THIOESTER HYDROLASE"/>
    <property type="match status" value="1"/>
</dbReference>
<feature type="region of interest" description="Disordered" evidence="4">
    <location>
        <begin position="1"/>
        <end position="25"/>
    </location>
</feature>
<evidence type="ECO:0000313" key="6">
    <source>
        <dbReference type="EMBL" id="TCS64317.1"/>
    </source>
</evidence>
<keyword evidence="2 3" id="KW-0378">Hydrolase</keyword>
<dbReference type="InterPro" id="IPR040170">
    <property type="entry name" value="Cytosol_ACT"/>
</dbReference>
<gene>
    <name evidence="6" type="ORF">EDD55_102360</name>
</gene>
<dbReference type="PANTHER" id="PTHR11049:SF5">
    <property type="entry name" value="ACYL-COA THIOESTER HYDROLASE YCIA"/>
    <property type="match status" value="1"/>
</dbReference>
<dbReference type="InterPro" id="IPR033120">
    <property type="entry name" value="HOTDOG_ACOT"/>
</dbReference>
<comment type="similarity">
    <text evidence="1">Belongs to the acyl coenzyme A hydrolase family.</text>
</comment>
<feature type="domain" description="HotDog ACOT-type" evidence="5">
    <location>
        <begin position="23"/>
        <end position="137"/>
    </location>
</feature>
<reference evidence="6 7" key="1">
    <citation type="submission" date="2019-03" db="EMBL/GenBank/DDBJ databases">
        <title>Genomic Encyclopedia of Type Strains, Phase IV (KMG-IV): sequencing the most valuable type-strain genomes for metagenomic binning, comparative biology and taxonomic classification.</title>
        <authorList>
            <person name="Goeker M."/>
        </authorList>
    </citation>
    <scope>NUCLEOTIDE SEQUENCE [LARGE SCALE GENOMIC DNA]</scope>
    <source>
        <strain evidence="6 7">DSM 101688</strain>
    </source>
</reference>
<accession>A0A4R3JET5</accession>
<comment type="caution">
    <text evidence="6">The sequence shown here is derived from an EMBL/GenBank/DDBJ whole genome shotgun (WGS) entry which is preliminary data.</text>
</comment>
<dbReference type="CDD" id="cd03442">
    <property type="entry name" value="BFIT_BACH"/>
    <property type="match status" value="1"/>
</dbReference>
<dbReference type="GO" id="GO:0052816">
    <property type="term" value="F:long-chain fatty acyl-CoA hydrolase activity"/>
    <property type="evidence" value="ECO:0007669"/>
    <property type="project" value="TreeGrafter"/>
</dbReference>
<dbReference type="GO" id="GO:0006637">
    <property type="term" value="P:acyl-CoA metabolic process"/>
    <property type="evidence" value="ECO:0007669"/>
    <property type="project" value="TreeGrafter"/>
</dbReference>
<evidence type="ECO:0000256" key="3">
    <source>
        <dbReference type="PROSITE-ProRule" id="PRU01106"/>
    </source>
</evidence>
<sequence length="146" mass="15715">MRPHGSVAREENMSNKPSSPSTPHGVLAIRTLAMPANTNTGGNIFGGWLLSQMDVAGGITAAEFARGRVATVAINAMEFHCPVLVGDVLSCHVDIVKVGRTSLKTHVEAWVKRLREGHVEEIKVTEGDFVFVALNAKGEKRVISQE</sequence>